<gene>
    <name evidence="1" type="ORF">FCV91_13940</name>
</gene>
<comment type="caution">
    <text evidence="1">The sequence shown here is derived from an EMBL/GenBank/DDBJ whole genome shotgun (WGS) entry which is preliminary data.</text>
</comment>
<organism evidence="1 2">
    <name type="scientific">Vibrio lentus</name>
    <dbReference type="NCBI Taxonomy" id="136468"/>
    <lineage>
        <taxon>Bacteria</taxon>
        <taxon>Pseudomonadati</taxon>
        <taxon>Pseudomonadota</taxon>
        <taxon>Gammaproteobacteria</taxon>
        <taxon>Vibrionales</taxon>
        <taxon>Vibrionaceae</taxon>
        <taxon>Vibrio</taxon>
    </lineage>
</organism>
<evidence type="ECO:0000313" key="1">
    <source>
        <dbReference type="EMBL" id="TKG07712.1"/>
    </source>
</evidence>
<dbReference type="EMBL" id="SYVO01000048">
    <property type="protein sequence ID" value="TKG07712.1"/>
    <property type="molecule type" value="Genomic_DNA"/>
</dbReference>
<proteinExistence type="predicted"/>
<protein>
    <submittedName>
        <fullName evidence="1">Uncharacterized protein</fullName>
    </submittedName>
</protein>
<dbReference type="RefSeq" id="WP_102579314.1">
    <property type="nucleotide sequence ID" value="NZ_MCYA01000004.1"/>
</dbReference>
<name>A0A4U2EZQ1_9VIBR</name>
<evidence type="ECO:0000313" key="2">
    <source>
        <dbReference type="Proteomes" id="UP000305840"/>
    </source>
</evidence>
<dbReference type="AlphaFoldDB" id="A0A4U2EZQ1"/>
<accession>A0A4U2EZQ1</accession>
<reference evidence="1 2" key="1">
    <citation type="submission" date="2019-04" db="EMBL/GenBank/DDBJ databases">
        <title>A reverse ecology approach based on a biological definition of microbial populations.</title>
        <authorList>
            <person name="Arevalo P."/>
            <person name="Vaninsberghe D."/>
            <person name="Elsherbini J."/>
            <person name="Gore J."/>
            <person name="Polz M."/>
        </authorList>
    </citation>
    <scope>NUCLEOTIDE SEQUENCE [LARGE SCALE GENOMIC DNA]</scope>
    <source>
        <strain evidence="1 2">10N.222.48.A1</strain>
    </source>
</reference>
<sequence>MKLISELLSQDLELSPECRFLSLALHLDLIRTPNLVVDISASRLKNDFGVSHKTTQTVIELFREKGRGSVGSSSKRERQFTFKLDYLERFSVDNTCFRNKIMNELFSLDTRLKIEKFKDSEGGFKLRNSNLLLIVIFVMHSNEVGFVRNLTNKRIRELMGGISESRLKSQLEALFKVGFIKAIGRGGSFRSYFGKMSNRYFIELHNLPFGRTHNPLSKDATLINNVESLTYEIPEKFLTFKFESELELLEIDFDFELPFKMAFLFGALKLSQRNEKRILDFSVAQLDPKAFNGVSQFHLPIMGQLERVVVFIMENYWNQVQALNHEPFDKTSLEAVSKAIWDDGCFQKNIDNGTMFSEKYLSEKEDKLEELESERVFLGRVILYLSLNLSFSLQKVLREKCLVTNGLRNINVILYDLKSYHSDKLGLYFPSFRLSCGFYFDSKFFSVQLKPETKTKAQYLSELDAQVKSGESTDYHSLKKEIVFPKTVKYELRVQSYPLSK</sequence>
<dbReference type="Proteomes" id="UP000305840">
    <property type="component" value="Unassembled WGS sequence"/>
</dbReference>